<reference evidence="1" key="1">
    <citation type="journal article" date="2014" name="Nat. Commun.">
        <title>The tobacco genome sequence and its comparison with those of tomato and potato.</title>
        <authorList>
            <person name="Sierro N."/>
            <person name="Battey J.N."/>
            <person name="Ouadi S."/>
            <person name="Bakaher N."/>
            <person name="Bovet L."/>
            <person name="Willig A."/>
            <person name="Goepfert S."/>
            <person name="Peitsch M.C."/>
            <person name="Ivanov N.V."/>
        </authorList>
    </citation>
    <scope>NUCLEOTIDE SEQUENCE [LARGE SCALE GENOMIC DNA]</scope>
</reference>
<organism evidence="1 2">
    <name type="scientific">Nicotiana tabacum</name>
    <name type="common">Common tobacco</name>
    <dbReference type="NCBI Taxonomy" id="4097"/>
    <lineage>
        <taxon>Eukaryota</taxon>
        <taxon>Viridiplantae</taxon>
        <taxon>Streptophyta</taxon>
        <taxon>Embryophyta</taxon>
        <taxon>Tracheophyta</taxon>
        <taxon>Spermatophyta</taxon>
        <taxon>Magnoliopsida</taxon>
        <taxon>eudicotyledons</taxon>
        <taxon>Gunneridae</taxon>
        <taxon>Pentapetalae</taxon>
        <taxon>asterids</taxon>
        <taxon>lamiids</taxon>
        <taxon>Solanales</taxon>
        <taxon>Solanaceae</taxon>
        <taxon>Nicotianoideae</taxon>
        <taxon>Nicotianeae</taxon>
        <taxon>Nicotiana</taxon>
    </lineage>
</organism>
<sequence length="165" mass="18959">MVISRAPQSPMKDPTAVAWNYNRILVTFKGKEVMGEVKEMNQSGKYDLKLNPAKRAFGVPSGKLMRFIASQRGIELDPIKIKSIRDLPPLKTKKEVTSPLGRLNYIRRFIAQLTTTCEPMFKLLKKDMEIKWTEECLEAFDKIKEYLLNPPVLVPPELEDLCSYI</sequence>
<protein>
    <submittedName>
        <fullName evidence="2">Mitochondrial protein AtMg00860</fullName>
    </submittedName>
</protein>
<proteinExistence type="predicted"/>
<name>A0AC58ST45_TOBAC</name>
<evidence type="ECO:0000313" key="2">
    <source>
        <dbReference type="RefSeq" id="XP_075088140.1"/>
    </source>
</evidence>
<reference evidence="2" key="2">
    <citation type="submission" date="2025-08" db="UniProtKB">
        <authorList>
            <consortium name="RefSeq"/>
        </authorList>
    </citation>
    <scope>IDENTIFICATION</scope>
    <source>
        <tissue evidence="2">Leaf</tissue>
    </source>
</reference>
<accession>A0AC58ST45</accession>
<gene>
    <name evidence="2" type="primary">LOC142170195</name>
</gene>
<evidence type="ECO:0000313" key="1">
    <source>
        <dbReference type="Proteomes" id="UP000790787"/>
    </source>
</evidence>
<dbReference type="Proteomes" id="UP000790787">
    <property type="component" value="Chromosome 16"/>
</dbReference>
<dbReference type="RefSeq" id="XP_075088140.1">
    <property type="nucleotide sequence ID" value="XM_075232039.1"/>
</dbReference>
<keyword evidence="1" id="KW-1185">Reference proteome</keyword>